<dbReference type="Proteomes" id="UP001216899">
    <property type="component" value="Chromosome"/>
</dbReference>
<feature type="compositionally biased region" description="Basic and acidic residues" evidence="1">
    <location>
        <begin position="76"/>
        <end position="92"/>
    </location>
</feature>
<feature type="compositionally biased region" description="Basic residues" evidence="1">
    <location>
        <begin position="1"/>
        <end position="14"/>
    </location>
</feature>
<feature type="domain" description="DUF4167" evidence="2">
    <location>
        <begin position="7"/>
        <end position="81"/>
    </location>
</feature>
<dbReference type="Pfam" id="PF13763">
    <property type="entry name" value="DUF4167"/>
    <property type="match status" value="1"/>
</dbReference>
<sequence>MRSSKSRSRSKSNRQRTLGNITNRVFDSSGPEGKVRGTPQQIIEKYLTLARDAQLSHDRVAEQSFLQHAEHYTRMLGEANREMAERQGRPDDDGYQSNIGSHGYHQGGQSGGQNNGGQNSGDRNNGGQNGNQGQQGEGNQRRDHQQRDGGQQRDQQRDGGHQPRDGQRDHQARDGQPRDNQGRDSQPRDNQNRDNQARDNQGRDSQRDNQPREQRPRFEPRQDARPDLSEENAPQFLQQPSLPEVMPATEDDGGAAVRTPEAEAPAKPARTRVSRPRAPRAVSEDGTPAPTRSRRKPVAEAERLAPVRPEGDQD</sequence>
<feature type="compositionally biased region" description="Polar residues" evidence="1">
    <location>
        <begin position="15"/>
        <end position="26"/>
    </location>
</feature>
<reference evidence="3 4" key="1">
    <citation type="submission" date="2023-02" db="EMBL/GenBank/DDBJ databases">
        <title>Whole genome sequenc of Paracoccus marcusii MBLB0836.</title>
        <authorList>
            <person name="Seo M.-J."/>
            <person name="Cho E.-S."/>
            <person name="Hwang C.Y."/>
        </authorList>
    </citation>
    <scope>NUCLEOTIDE SEQUENCE [LARGE SCALE GENOMIC DNA]</scope>
    <source>
        <strain evidence="3 4">MBLB0836</strain>
    </source>
</reference>
<evidence type="ECO:0000313" key="4">
    <source>
        <dbReference type="Proteomes" id="UP001216899"/>
    </source>
</evidence>
<evidence type="ECO:0000313" key="3">
    <source>
        <dbReference type="EMBL" id="WDA14060.1"/>
    </source>
</evidence>
<accession>A0ABY7UVW0</accession>
<dbReference type="InterPro" id="IPR025430">
    <property type="entry name" value="DUF4167"/>
</dbReference>
<proteinExistence type="predicted"/>
<feature type="compositionally biased region" description="Gly residues" evidence="1">
    <location>
        <begin position="127"/>
        <end position="136"/>
    </location>
</feature>
<keyword evidence="4" id="KW-1185">Reference proteome</keyword>
<dbReference type="RefSeq" id="WP_273744386.1">
    <property type="nucleotide sequence ID" value="NZ_CP117466.1"/>
</dbReference>
<dbReference type="EMBL" id="CP117466">
    <property type="protein sequence ID" value="WDA14060.1"/>
    <property type="molecule type" value="Genomic_DNA"/>
</dbReference>
<feature type="compositionally biased region" description="Basic residues" evidence="1">
    <location>
        <begin position="269"/>
        <end position="278"/>
    </location>
</feature>
<evidence type="ECO:0000259" key="2">
    <source>
        <dbReference type="Pfam" id="PF13763"/>
    </source>
</evidence>
<organism evidence="3 4">
    <name type="scientific">Paracoccus marcusii</name>
    <dbReference type="NCBI Taxonomy" id="59779"/>
    <lineage>
        <taxon>Bacteria</taxon>
        <taxon>Pseudomonadati</taxon>
        <taxon>Pseudomonadota</taxon>
        <taxon>Alphaproteobacteria</taxon>
        <taxon>Rhodobacterales</taxon>
        <taxon>Paracoccaceae</taxon>
        <taxon>Paracoccus</taxon>
    </lineage>
</organism>
<evidence type="ECO:0000256" key="1">
    <source>
        <dbReference type="SAM" id="MobiDB-lite"/>
    </source>
</evidence>
<name>A0ABY7UVW0_9RHOB</name>
<gene>
    <name evidence="3" type="ORF">PRL19_07355</name>
</gene>
<protein>
    <submittedName>
        <fullName evidence="3">DUF4167 domain-containing protein</fullName>
    </submittedName>
</protein>
<feature type="compositionally biased region" description="Basic and acidic residues" evidence="1">
    <location>
        <begin position="139"/>
        <end position="228"/>
    </location>
</feature>
<feature type="compositionally biased region" description="Basic and acidic residues" evidence="1">
    <location>
        <begin position="297"/>
        <end position="314"/>
    </location>
</feature>
<feature type="region of interest" description="Disordered" evidence="1">
    <location>
        <begin position="1"/>
        <end position="39"/>
    </location>
</feature>
<feature type="compositionally biased region" description="Gly residues" evidence="1">
    <location>
        <begin position="105"/>
        <end position="119"/>
    </location>
</feature>
<feature type="region of interest" description="Disordered" evidence="1">
    <location>
        <begin position="76"/>
        <end position="314"/>
    </location>
</feature>